<evidence type="ECO:0000256" key="1">
    <source>
        <dbReference type="SAM" id="MobiDB-lite"/>
    </source>
</evidence>
<dbReference type="EMBL" id="CXST01000006">
    <property type="protein sequence ID" value="CTQ47274.1"/>
    <property type="molecule type" value="Genomic_DNA"/>
</dbReference>
<dbReference type="OrthoDB" id="8853312at2"/>
<feature type="region of interest" description="Disordered" evidence="1">
    <location>
        <begin position="285"/>
        <end position="317"/>
    </location>
</feature>
<sequence>MTNITKLFRSAPSSDVFNVDLEVSDQLQDKYEDELREEHDIELGGIHMLGVTIDPEGNIQLDQGHIYGAFLEFEQELFAQYAPLIQFEVDRMIRAGEIEVLGVDPETYKGLRYSGKNPVPALGQEVEATINDLGRGVVVGYQAIDGYLGVNVELTNPPKWHVRDNGGRTTGLLFGVEIDPSPAPEAPELKERARPVSLSWADNCEGLYTTAYRFHADGLDLETEVGEIAEIMKDVGYKSTPLGKVWFSRERGKDIELIIALSNSGYLPKHSGMVPATVKDYLETGKRPDAEIAKRKSGPSFSKSKPQHEPAAPSMSM</sequence>
<reference evidence="3" key="1">
    <citation type="submission" date="2015-07" db="EMBL/GenBank/DDBJ databases">
        <authorList>
            <person name="Rodrigo-Torres Lidia"/>
            <person name="Arahal R.David."/>
        </authorList>
    </citation>
    <scope>NUCLEOTIDE SEQUENCE [LARGE SCALE GENOMIC DNA]</scope>
    <source>
        <strain evidence="3">CECT 4801</strain>
    </source>
</reference>
<dbReference type="RefSeq" id="WP_145903943.1">
    <property type="nucleotide sequence ID" value="NZ_CXST01000006.1"/>
</dbReference>
<feature type="compositionally biased region" description="Basic and acidic residues" evidence="1">
    <location>
        <begin position="285"/>
        <end position="294"/>
    </location>
</feature>
<dbReference type="AlphaFoldDB" id="A0A0M6YC39"/>
<protein>
    <submittedName>
        <fullName evidence="2">Uncharacterized protein</fullName>
    </submittedName>
</protein>
<keyword evidence="3" id="KW-1185">Reference proteome</keyword>
<accession>A0A0M6YC39</accession>
<organism evidence="2 3">
    <name type="scientific">Roseibium aggregatum</name>
    <dbReference type="NCBI Taxonomy" id="187304"/>
    <lineage>
        <taxon>Bacteria</taxon>
        <taxon>Pseudomonadati</taxon>
        <taxon>Pseudomonadota</taxon>
        <taxon>Alphaproteobacteria</taxon>
        <taxon>Hyphomicrobiales</taxon>
        <taxon>Stappiaceae</taxon>
        <taxon>Roseibium</taxon>
    </lineage>
</organism>
<proteinExistence type="predicted"/>
<gene>
    <name evidence="2" type="ORF">LAL4801_05736</name>
</gene>
<dbReference type="Proteomes" id="UP000048926">
    <property type="component" value="Unassembled WGS sequence"/>
</dbReference>
<name>A0A0M6YC39_9HYPH</name>
<evidence type="ECO:0000313" key="2">
    <source>
        <dbReference type="EMBL" id="CTQ47274.1"/>
    </source>
</evidence>
<evidence type="ECO:0000313" key="3">
    <source>
        <dbReference type="Proteomes" id="UP000048926"/>
    </source>
</evidence>